<reference evidence="1 2" key="2">
    <citation type="journal article" date="2015" name="Eukaryot. Cell">
        <title>Asexual propagation of a virulent clone complex in a human and feline outbreak of sporotrichosis.</title>
        <authorList>
            <person name="Teixeira Mde M."/>
            <person name="Rodrigues A.M."/>
            <person name="Tsui C.K."/>
            <person name="de Almeida L.G."/>
            <person name="Van Diepeningen A.D."/>
            <person name="van den Ende B.G."/>
            <person name="Fernandes G.F."/>
            <person name="Kano R."/>
            <person name="Hamelin R.C."/>
            <person name="Lopes-Bezerra L.M."/>
            <person name="Vasconcelos A.T."/>
            <person name="de Hoog S."/>
            <person name="de Camargo Z.P."/>
            <person name="Felipe M.S."/>
        </authorList>
    </citation>
    <scope>NUCLEOTIDE SEQUENCE [LARGE SCALE GENOMIC DNA]</scope>
    <source>
        <strain evidence="1 2">1099-18</strain>
    </source>
</reference>
<dbReference type="KEGG" id="ssck:SPSK_06809"/>
<proteinExistence type="predicted"/>
<accession>A0A0F2MLS4</accession>
<dbReference type="Proteomes" id="UP000033710">
    <property type="component" value="Unassembled WGS sequence"/>
</dbReference>
<dbReference type="AlphaFoldDB" id="A0A0F2MLS4"/>
<comment type="caution">
    <text evidence="1">The sequence shown here is derived from an EMBL/GenBank/DDBJ whole genome shotgun (WGS) entry which is preliminary data.</text>
</comment>
<gene>
    <name evidence="1" type="ORF">SPSK_06809</name>
</gene>
<evidence type="ECO:0000313" key="2">
    <source>
        <dbReference type="Proteomes" id="UP000033710"/>
    </source>
</evidence>
<sequence>MTTSSAVYIHLQQWTDYPDQSMVAQVMRMAGMGYRQTCGFEIPLHGFEENRHGIKEEVRHLKFCKSKTPRLLGRLAE</sequence>
<name>A0A0F2MLS4_SPOSC</name>
<evidence type="ECO:0000313" key="1">
    <source>
        <dbReference type="EMBL" id="KJR89800.1"/>
    </source>
</evidence>
<dbReference type="EMBL" id="AXCR01000001">
    <property type="protein sequence ID" value="KJR89800.1"/>
    <property type="molecule type" value="Genomic_DNA"/>
</dbReference>
<dbReference type="VEuPathDB" id="FungiDB:SPSK_06809"/>
<dbReference type="GeneID" id="27668779"/>
<reference evidence="1 2" key="1">
    <citation type="journal article" date="2014" name="BMC Genomics">
        <title>Comparative genomics of the major fungal agents of human and animal Sporotrichosis: Sporothrix schenckii and Sporothrix brasiliensis.</title>
        <authorList>
            <person name="Teixeira M.M."/>
            <person name="de Almeida L.G."/>
            <person name="Kubitschek-Barreira P."/>
            <person name="Alves F.L."/>
            <person name="Kioshima E.S."/>
            <person name="Abadio A.K."/>
            <person name="Fernandes L."/>
            <person name="Derengowski L.S."/>
            <person name="Ferreira K.S."/>
            <person name="Souza R.C."/>
            <person name="Ruiz J.C."/>
            <person name="de Andrade N.C."/>
            <person name="Paes H.C."/>
            <person name="Nicola A.M."/>
            <person name="Albuquerque P."/>
            <person name="Gerber A.L."/>
            <person name="Martins V.P."/>
            <person name="Peconick L.D."/>
            <person name="Neto A.V."/>
            <person name="Chaucanez C.B."/>
            <person name="Silva P.A."/>
            <person name="Cunha O.L."/>
            <person name="de Oliveira F.F."/>
            <person name="dos Santos T.C."/>
            <person name="Barros A.L."/>
            <person name="Soares M.A."/>
            <person name="de Oliveira L.M."/>
            <person name="Marini M.M."/>
            <person name="Villalobos-Duno H."/>
            <person name="Cunha M.M."/>
            <person name="de Hoog S."/>
            <person name="da Silveira J.F."/>
            <person name="Henrissat B."/>
            <person name="Nino-Vega G.A."/>
            <person name="Cisalpino P.S."/>
            <person name="Mora-Montes H.M."/>
            <person name="Almeida S.R."/>
            <person name="Stajich J.E."/>
            <person name="Lopes-Bezerra L.M."/>
            <person name="Vasconcelos A.T."/>
            <person name="Felipe M.S."/>
        </authorList>
    </citation>
    <scope>NUCLEOTIDE SEQUENCE [LARGE SCALE GENOMIC DNA]</scope>
    <source>
        <strain evidence="1 2">1099-18</strain>
    </source>
</reference>
<protein>
    <submittedName>
        <fullName evidence="1">Uncharacterized protein</fullName>
    </submittedName>
</protein>
<dbReference type="RefSeq" id="XP_016592476.1">
    <property type="nucleotide sequence ID" value="XM_016733502.1"/>
</dbReference>
<organism evidence="1 2">
    <name type="scientific">Sporothrix schenckii 1099-18</name>
    <dbReference type="NCBI Taxonomy" id="1397361"/>
    <lineage>
        <taxon>Eukaryota</taxon>
        <taxon>Fungi</taxon>
        <taxon>Dikarya</taxon>
        <taxon>Ascomycota</taxon>
        <taxon>Pezizomycotina</taxon>
        <taxon>Sordariomycetes</taxon>
        <taxon>Sordariomycetidae</taxon>
        <taxon>Ophiostomatales</taxon>
        <taxon>Ophiostomataceae</taxon>
        <taxon>Sporothrix</taxon>
    </lineage>
</organism>